<dbReference type="Proteomes" id="UP000652761">
    <property type="component" value="Unassembled WGS sequence"/>
</dbReference>
<evidence type="ECO:0000313" key="2">
    <source>
        <dbReference type="Proteomes" id="UP000652761"/>
    </source>
</evidence>
<sequence>TSHVSFSLGAATNCQHFSSLRVRAVFCACPGRFDQNGPRREYGTTPFDAAAVANSKIWQLASSAQIEVTVEALLAKVSRDDQAGESHLRRAWPTCDACSELST</sequence>
<dbReference type="AlphaFoldDB" id="A0A843UU21"/>
<keyword evidence="2" id="KW-1185">Reference proteome</keyword>
<reference evidence="1" key="1">
    <citation type="submission" date="2017-07" db="EMBL/GenBank/DDBJ databases">
        <title>Taro Niue Genome Assembly and Annotation.</title>
        <authorList>
            <person name="Atibalentja N."/>
            <person name="Keating K."/>
            <person name="Fields C.J."/>
        </authorList>
    </citation>
    <scope>NUCLEOTIDE SEQUENCE</scope>
    <source>
        <strain evidence="1">Niue_2</strain>
        <tissue evidence="1">Leaf</tissue>
    </source>
</reference>
<feature type="non-terminal residue" evidence="1">
    <location>
        <position position="1"/>
    </location>
</feature>
<name>A0A843UU21_COLES</name>
<proteinExistence type="predicted"/>
<comment type="caution">
    <text evidence="1">The sequence shown here is derived from an EMBL/GenBank/DDBJ whole genome shotgun (WGS) entry which is preliminary data.</text>
</comment>
<dbReference type="EMBL" id="NMUH01000862">
    <property type="protein sequence ID" value="MQL85977.1"/>
    <property type="molecule type" value="Genomic_DNA"/>
</dbReference>
<protein>
    <submittedName>
        <fullName evidence="1">Uncharacterized protein</fullName>
    </submittedName>
</protein>
<gene>
    <name evidence="1" type="ORF">Taro_018502</name>
</gene>
<accession>A0A843UU21</accession>
<organism evidence="1 2">
    <name type="scientific">Colocasia esculenta</name>
    <name type="common">Wild taro</name>
    <name type="synonym">Arum esculentum</name>
    <dbReference type="NCBI Taxonomy" id="4460"/>
    <lineage>
        <taxon>Eukaryota</taxon>
        <taxon>Viridiplantae</taxon>
        <taxon>Streptophyta</taxon>
        <taxon>Embryophyta</taxon>
        <taxon>Tracheophyta</taxon>
        <taxon>Spermatophyta</taxon>
        <taxon>Magnoliopsida</taxon>
        <taxon>Liliopsida</taxon>
        <taxon>Araceae</taxon>
        <taxon>Aroideae</taxon>
        <taxon>Colocasieae</taxon>
        <taxon>Colocasia</taxon>
    </lineage>
</organism>
<evidence type="ECO:0000313" key="1">
    <source>
        <dbReference type="EMBL" id="MQL85977.1"/>
    </source>
</evidence>